<protein>
    <recommendedName>
        <fullName evidence="3">Transglutaminase</fullName>
    </recommendedName>
</protein>
<dbReference type="PANTHER" id="PTHR39327:SF1">
    <property type="entry name" value="BLR5470 PROTEIN"/>
    <property type="match status" value="1"/>
</dbReference>
<dbReference type="InterPro" id="IPR038765">
    <property type="entry name" value="Papain-like_cys_pep_sf"/>
</dbReference>
<reference evidence="1 2" key="1">
    <citation type="submission" date="2020-08" db="EMBL/GenBank/DDBJ databases">
        <title>Genome sequence of Rhizobiales bacterium strain IZ6.</title>
        <authorList>
            <person name="Nakai R."/>
            <person name="Naganuma T."/>
        </authorList>
    </citation>
    <scope>NUCLEOTIDE SEQUENCE [LARGE SCALE GENOMIC DNA]</scope>
    <source>
        <strain evidence="1 2">IZ6</strain>
    </source>
</reference>
<accession>A0A6S6QUQ6</accession>
<dbReference type="Proteomes" id="UP000515317">
    <property type="component" value="Chromosome"/>
</dbReference>
<gene>
    <name evidence="1" type="ORF">IZ6_09730</name>
</gene>
<evidence type="ECO:0000313" key="2">
    <source>
        <dbReference type="Proteomes" id="UP000515317"/>
    </source>
</evidence>
<dbReference type="SUPFAM" id="SSF54001">
    <property type="entry name" value="Cysteine proteinases"/>
    <property type="match status" value="1"/>
</dbReference>
<dbReference type="AlphaFoldDB" id="A0A6S6QUQ6"/>
<sequence length="268" mass="28188">MAPAPVKARKEPQAGPAFDTVALVQKPLAQPAPALAQPALAAVEPQLSQPAPELPAPDLKAAALPTDGSVFSSVAFQIGGIPGKARWASVRSAAIDTGCGEACPAGKEIGAAIDAAKGKPVAERLSAINSAVNRAIAYQSDREIYGTRDYWAKPQETIKRAKGDCEDFAILKMAALKAAGVPEQNMTLVVLRDTRRNLFHAVLAVATERGQFILDNLRMDVPRDTSLGNYQALYSMNADRTFIHGYKSGNRVAGGMSSLGNVQPGEGV</sequence>
<dbReference type="Gene3D" id="3.10.620.30">
    <property type="match status" value="1"/>
</dbReference>
<dbReference type="KEGG" id="tso:IZ6_09730"/>
<dbReference type="EMBL" id="AP023361">
    <property type="protein sequence ID" value="BCJ90238.1"/>
    <property type="molecule type" value="Genomic_DNA"/>
</dbReference>
<dbReference type="PANTHER" id="PTHR39327">
    <property type="match status" value="1"/>
</dbReference>
<dbReference type="Pfam" id="PF06035">
    <property type="entry name" value="Peptidase_C93"/>
    <property type="match status" value="1"/>
</dbReference>
<dbReference type="InterPro" id="IPR010319">
    <property type="entry name" value="Transglutaminase-like_Cys_pept"/>
</dbReference>
<proteinExistence type="predicted"/>
<organism evidence="1 2">
    <name type="scientific">Terrihabitans soli</name>
    <dbReference type="NCBI Taxonomy" id="708113"/>
    <lineage>
        <taxon>Bacteria</taxon>
        <taxon>Pseudomonadati</taxon>
        <taxon>Pseudomonadota</taxon>
        <taxon>Alphaproteobacteria</taxon>
        <taxon>Hyphomicrobiales</taxon>
        <taxon>Terrihabitans</taxon>
    </lineage>
</organism>
<evidence type="ECO:0000313" key="1">
    <source>
        <dbReference type="EMBL" id="BCJ90238.1"/>
    </source>
</evidence>
<name>A0A6S6QUQ6_9HYPH</name>
<evidence type="ECO:0008006" key="3">
    <source>
        <dbReference type="Google" id="ProtNLM"/>
    </source>
</evidence>
<keyword evidence="2" id="KW-1185">Reference proteome</keyword>